<dbReference type="Proteomes" id="UP001611075">
    <property type="component" value="Unassembled WGS sequence"/>
</dbReference>
<sequence length="139" mass="13496">MPDPPEENVPTYQYACTACGHQLEAVQSFSDEPLNECPACAGRLRKVFNSVGIVFKGSGFYRTDSRAGADPAKGGTEKPAKSESSSGDSGSSSNTSGGSTSGSSGSSTSSGTSGSSGSSGSSSSGGTSKAPAASGSSSS</sequence>
<feature type="domain" description="Putative regulatory protein FmdB zinc ribbon" evidence="2">
    <location>
        <begin position="10"/>
        <end position="49"/>
    </location>
</feature>
<dbReference type="NCBIfam" id="TIGR02605">
    <property type="entry name" value="CxxC_CxxC_SSSS"/>
    <property type="match status" value="1"/>
</dbReference>
<evidence type="ECO:0000256" key="1">
    <source>
        <dbReference type="SAM" id="MobiDB-lite"/>
    </source>
</evidence>
<reference evidence="3 4" key="1">
    <citation type="submission" date="2024-10" db="EMBL/GenBank/DDBJ databases">
        <title>The Natural Products Discovery Center: Release of the First 8490 Sequenced Strains for Exploring Actinobacteria Biosynthetic Diversity.</title>
        <authorList>
            <person name="Kalkreuter E."/>
            <person name="Kautsar S.A."/>
            <person name="Yang D."/>
            <person name="Bader C.D."/>
            <person name="Teijaro C.N."/>
            <person name="Fluegel L."/>
            <person name="Davis C.M."/>
            <person name="Simpson J.R."/>
            <person name="Lauterbach L."/>
            <person name="Steele A.D."/>
            <person name="Gui C."/>
            <person name="Meng S."/>
            <person name="Li G."/>
            <person name="Viehrig K."/>
            <person name="Ye F."/>
            <person name="Su P."/>
            <person name="Kiefer A.F."/>
            <person name="Nichols A."/>
            <person name="Cepeda A.J."/>
            <person name="Yan W."/>
            <person name="Fan B."/>
            <person name="Jiang Y."/>
            <person name="Adhikari A."/>
            <person name="Zheng C.-J."/>
            <person name="Schuster L."/>
            <person name="Cowan T.M."/>
            <person name="Smanski M.J."/>
            <person name="Chevrette M.G."/>
            <person name="De Carvalho L.P.S."/>
            <person name="Shen B."/>
        </authorList>
    </citation>
    <scope>NUCLEOTIDE SEQUENCE [LARGE SCALE GENOMIC DNA]</scope>
    <source>
        <strain evidence="3 4">NPDC021253</strain>
    </source>
</reference>
<dbReference type="PANTHER" id="PTHR34404">
    <property type="entry name" value="REGULATORY PROTEIN, FMDB FAMILY"/>
    <property type="match status" value="1"/>
</dbReference>
<feature type="compositionally biased region" description="Low complexity" evidence="1">
    <location>
        <begin position="82"/>
        <end position="139"/>
    </location>
</feature>
<dbReference type="SMART" id="SM00834">
    <property type="entry name" value="CxxC_CXXC_SSSS"/>
    <property type="match status" value="1"/>
</dbReference>
<dbReference type="RefSeq" id="WP_396683693.1">
    <property type="nucleotide sequence ID" value="NZ_JBIRPU010000023.1"/>
</dbReference>
<protein>
    <submittedName>
        <fullName evidence="3">FmdB family zinc ribbon protein</fullName>
    </submittedName>
</protein>
<comment type="caution">
    <text evidence="3">The sequence shown here is derived from an EMBL/GenBank/DDBJ whole genome shotgun (WGS) entry which is preliminary data.</text>
</comment>
<keyword evidence="4" id="KW-1185">Reference proteome</keyword>
<evidence type="ECO:0000259" key="2">
    <source>
        <dbReference type="SMART" id="SM00834"/>
    </source>
</evidence>
<feature type="region of interest" description="Disordered" evidence="1">
    <location>
        <begin position="59"/>
        <end position="139"/>
    </location>
</feature>
<gene>
    <name evidence="3" type="ORF">ACH4OY_25355</name>
</gene>
<evidence type="ECO:0000313" key="3">
    <source>
        <dbReference type="EMBL" id="MFI0795981.1"/>
    </source>
</evidence>
<dbReference type="EMBL" id="JBIRPU010000023">
    <property type="protein sequence ID" value="MFI0795981.1"/>
    <property type="molecule type" value="Genomic_DNA"/>
</dbReference>
<accession>A0ABW7SQK4</accession>
<dbReference type="InterPro" id="IPR013429">
    <property type="entry name" value="Regulatory_FmdB_Zinc_ribbon"/>
</dbReference>
<name>A0ABW7SQK4_9ACTN</name>
<proteinExistence type="predicted"/>
<evidence type="ECO:0000313" key="4">
    <source>
        <dbReference type="Proteomes" id="UP001611075"/>
    </source>
</evidence>
<organism evidence="3 4">
    <name type="scientific">Micromonospora rubida</name>
    <dbReference type="NCBI Taxonomy" id="2697657"/>
    <lineage>
        <taxon>Bacteria</taxon>
        <taxon>Bacillati</taxon>
        <taxon>Actinomycetota</taxon>
        <taxon>Actinomycetes</taxon>
        <taxon>Micromonosporales</taxon>
        <taxon>Micromonosporaceae</taxon>
        <taxon>Micromonospora</taxon>
    </lineage>
</organism>
<dbReference type="PANTHER" id="PTHR34404:SF2">
    <property type="entry name" value="CONSERVED SERINE RICH PROTEIN"/>
    <property type="match status" value="1"/>
</dbReference>
<dbReference type="Pfam" id="PF09723">
    <property type="entry name" value="Zn_ribbon_8"/>
    <property type="match status" value="1"/>
</dbReference>